<keyword evidence="1" id="KW-0479">Metal-binding</keyword>
<dbReference type="Gene3D" id="1.10.1280.10">
    <property type="entry name" value="Di-copper center containing domain from catechol oxidase"/>
    <property type="match status" value="1"/>
</dbReference>
<reference evidence="4 5" key="1">
    <citation type="submission" date="2015-03" db="EMBL/GenBank/DDBJ databases">
        <authorList>
            <person name="Morales-Cruz A."/>
            <person name="Amrine K.C."/>
            <person name="Cantu D."/>
        </authorList>
    </citation>
    <scope>NUCLEOTIDE SEQUENCE [LARGE SCALE GENOMIC DNA]</scope>
    <source>
        <strain evidence="4">DS831</strain>
    </source>
</reference>
<evidence type="ECO:0000259" key="3">
    <source>
        <dbReference type="PROSITE" id="PS00498"/>
    </source>
</evidence>
<evidence type="ECO:0000313" key="5">
    <source>
        <dbReference type="Proteomes" id="UP000034182"/>
    </source>
</evidence>
<gene>
    <name evidence="4" type="ORF">UCDDS831_g07638</name>
</gene>
<dbReference type="InterPro" id="IPR050316">
    <property type="entry name" value="Tyrosinase/Hemocyanin"/>
</dbReference>
<sequence>MEAAIAKHTDPSNLLIERAVAEWTDDGDTCFLGDEPDSSLNMTVGLDPKTDRLLLWFQLVVSVKRHRAATHSRPRSLFMLFQPDMFDYNHDSCISLNSIPELPAPNETLQAVSRANLGSDNKSMFQLRMCLQDHSQVVMPKSTPPFILATEKSRRLLRSFKSLSEATSLSVYLPLGDDNVQSLRAICNSLLARQLVNHAIDFESTYKGGAERDEKKRARNVFQKRRPDVLRTQLARFLRWLAAVDIELEHRLDDELWRLGEAAAAGDGVAFYRLQARSADLPALNLANATLEQIAQNALTVAKARIPSDSTCTPDKLSVRKWWGDLTADERIEYSNAVLCLQKKAAKTPSELAPGAKTRYDDWVATHINQTNYIHVTASFLGWHRWFTWEYEQALRNECGYTGSQPYWDWTKTAATGLAQSPLFDGSATSLSGNGAPLPHAFNDTVIVNPSTDAPTILSPGSGGGCVTSGPFANMTVNLGPDGLSLLNGDSDNSSYPFAYNPRCLKRSLTDDANRRFANETSVRRLLTGPADVLDFELSMQGYPGTDQLGVHGGGHFSLGGDPGRDLYVSPGDPAFFTHHSNIDRIWWQWQMLAPDAREAAIAGPVTMNDGFAPHRNGSLDDVLDVGYVAPGQEYRLRELLSTTGGPFCYVYE</sequence>
<dbReference type="EMBL" id="LAQI01000195">
    <property type="protein sequence ID" value="KKY15415.1"/>
    <property type="molecule type" value="Genomic_DNA"/>
</dbReference>
<dbReference type="SUPFAM" id="SSF48056">
    <property type="entry name" value="Di-copper centre-containing domain"/>
    <property type="match status" value="1"/>
</dbReference>
<dbReference type="GO" id="GO:0016491">
    <property type="term" value="F:oxidoreductase activity"/>
    <property type="evidence" value="ECO:0007669"/>
    <property type="project" value="InterPro"/>
</dbReference>
<dbReference type="Proteomes" id="UP000034182">
    <property type="component" value="Unassembled WGS sequence"/>
</dbReference>
<reference evidence="4 5" key="2">
    <citation type="submission" date="2015-05" db="EMBL/GenBank/DDBJ databases">
        <title>Distinctive expansion of gene families associated with plant cell wall degradation and secondary metabolism in the genomes of grapevine trunk pathogens.</title>
        <authorList>
            <person name="Lawrence D.P."/>
            <person name="Travadon R."/>
            <person name="Rolshausen P.E."/>
            <person name="Baumgartner K."/>
        </authorList>
    </citation>
    <scope>NUCLEOTIDE SEQUENCE [LARGE SCALE GENOMIC DNA]</scope>
    <source>
        <strain evidence="4">DS831</strain>
    </source>
</reference>
<dbReference type="Pfam" id="PF00264">
    <property type="entry name" value="Tyrosinase"/>
    <property type="match status" value="1"/>
</dbReference>
<dbReference type="PANTHER" id="PTHR11474">
    <property type="entry name" value="TYROSINASE FAMILY MEMBER"/>
    <property type="match status" value="1"/>
</dbReference>
<dbReference type="PROSITE" id="PS00498">
    <property type="entry name" value="TYROSINASE_2"/>
    <property type="match status" value="1"/>
</dbReference>
<dbReference type="AlphaFoldDB" id="A0A0G2GEG2"/>
<evidence type="ECO:0000313" key="4">
    <source>
        <dbReference type="EMBL" id="KKY15415.1"/>
    </source>
</evidence>
<comment type="caution">
    <text evidence="4">The sequence shown here is derived from an EMBL/GenBank/DDBJ whole genome shotgun (WGS) entry which is preliminary data.</text>
</comment>
<feature type="domain" description="Tyrosinase copper-binding" evidence="2">
    <location>
        <begin position="375"/>
        <end position="392"/>
    </location>
</feature>
<evidence type="ECO:0000259" key="2">
    <source>
        <dbReference type="PROSITE" id="PS00497"/>
    </source>
</evidence>
<protein>
    <submittedName>
        <fullName evidence="4">Putative di-copper centre-containing protein</fullName>
    </submittedName>
</protein>
<accession>A0A0G2GEG2</accession>
<dbReference type="InterPro" id="IPR002227">
    <property type="entry name" value="Tyrosinase_Cu-bd"/>
</dbReference>
<feature type="domain" description="Tyrosinase copper-binding" evidence="3">
    <location>
        <begin position="573"/>
        <end position="584"/>
    </location>
</feature>
<dbReference type="InterPro" id="IPR008922">
    <property type="entry name" value="Di-copper_centre_dom_sf"/>
</dbReference>
<dbReference type="GO" id="GO:0046872">
    <property type="term" value="F:metal ion binding"/>
    <property type="evidence" value="ECO:0007669"/>
    <property type="project" value="UniProtKB-KW"/>
</dbReference>
<dbReference type="PROSITE" id="PS00497">
    <property type="entry name" value="TYROSINASE_1"/>
    <property type="match status" value="1"/>
</dbReference>
<dbReference type="PRINTS" id="PR00092">
    <property type="entry name" value="TYROSINASE"/>
</dbReference>
<proteinExistence type="predicted"/>
<evidence type="ECO:0000256" key="1">
    <source>
        <dbReference type="ARBA" id="ARBA00022723"/>
    </source>
</evidence>
<name>A0A0G2GEG2_9PEZI</name>
<dbReference type="PANTHER" id="PTHR11474:SF116">
    <property type="entry name" value="TYROSINASE"/>
    <property type="match status" value="1"/>
</dbReference>
<organism evidence="4 5">
    <name type="scientific">Diplodia seriata</name>
    <dbReference type="NCBI Taxonomy" id="420778"/>
    <lineage>
        <taxon>Eukaryota</taxon>
        <taxon>Fungi</taxon>
        <taxon>Dikarya</taxon>
        <taxon>Ascomycota</taxon>
        <taxon>Pezizomycotina</taxon>
        <taxon>Dothideomycetes</taxon>
        <taxon>Dothideomycetes incertae sedis</taxon>
        <taxon>Botryosphaeriales</taxon>
        <taxon>Botryosphaeriaceae</taxon>
        <taxon>Diplodia</taxon>
    </lineage>
</organism>